<name>A0A518N2U3_9GAMM</name>
<accession>A0A518N2U3</accession>
<dbReference type="KEGG" id="lug:FPZ22_04555"/>
<dbReference type="Gene3D" id="3.40.30.10">
    <property type="entry name" value="Glutaredoxin"/>
    <property type="match status" value="1"/>
</dbReference>
<dbReference type="RefSeq" id="WP_144890819.1">
    <property type="nucleotide sequence ID" value="NZ_CP042218.1"/>
</dbReference>
<protein>
    <submittedName>
        <fullName evidence="1">Glutaredoxin family protein</fullName>
    </submittedName>
</protein>
<sequence length="78" mass="8773">MHLTLFQRDDCHLCDLALEVLAAARSPEFESVFIDGDEVLEARYGERVPVLRDEGDGRELAWPFDAGALQRFLAPVGR</sequence>
<dbReference type="Pfam" id="PF05768">
    <property type="entry name" value="Glrx-like"/>
    <property type="match status" value="1"/>
</dbReference>
<reference evidence="1 2" key="1">
    <citation type="submission" date="2019-07" db="EMBL/GenBank/DDBJ databases">
        <title>Full genome sequence of Luteimonas sp. Gr-4.</title>
        <authorList>
            <person name="Im W.-T."/>
        </authorList>
    </citation>
    <scope>NUCLEOTIDE SEQUENCE [LARGE SCALE GENOMIC DNA]</scope>
    <source>
        <strain evidence="1 2">Gr-4</strain>
    </source>
</reference>
<organism evidence="1 2">
    <name type="scientific">Luteimonas granuli</name>
    <dbReference type="NCBI Taxonomy" id="1176533"/>
    <lineage>
        <taxon>Bacteria</taxon>
        <taxon>Pseudomonadati</taxon>
        <taxon>Pseudomonadota</taxon>
        <taxon>Gammaproteobacteria</taxon>
        <taxon>Lysobacterales</taxon>
        <taxon>Lysobacteraceae</taxon>
        <taxon>Luteimonas</taxon>
    </lineage>
</organism>
<proteinExistence type="predicted"/>
<evidence type="ECO:0000313" key="2">
    <source>
        <dbReference type="Proteomes" id="UP000316584"/>
    </source>
</evidence>
<dbReference type="SUPFAM" id="SSF52833">
    <property type="entry name" value="Thioredoxin-like"/>
    <property type="match status" value="1"/>
</dbReference>
<gene>
    <name evidence="1" type="ORF">FPZ22_04555</name>
</gene>
<dbReference type="AlphaFoldDB" id="A0A518N2U3"/>
<evidence type="ECO:0000313" key="1">
    <source>
        <dbReference type="EMBL" id="QDW66251.1"/>
    </source>
</evidence>
<dbReference type="Proteomes" id="UP000316584">
    <property type="component" value="Chromosome"/>
</dbReference>
<dbReference type="InterPro" id="IPR008554">
    <property type="entry name" value="Glutaredoxin-like"/>
</dbReference>
<dbReference type="OrthoDB" id="8537427at2"/>
<keyword evidence="2" id="KW-1185">Reference proteome</keyword>
<dbReference type="InterPro" id="IPR036249">
    <property type="entry name" value="Thioredoxin-like_sf"/>
</dbReference>
<dbReference type="EMBL" id="CP042218">
    <property type="protein sequence ID" value="QDW66251.1"/>
    <property type="molecule type" value="Genomic_DNA"/>
</dbReference>